<keyword evidence="14" id="KW-1185">Reference proteome</keyword>
<dbReference type="PANTHER" id="PTHR13779:SF7">
    <property type="entry name" value="ATPASE WRNIP1"/>
    <property type="match status" value="1"/>
</dbReference>
<dbReference type="InterPro" id="IPR021886">
    <property type="entry name" value="MgsA_C"/>
</dbReference>
<evidence type="ECO:0000256" key="4">
    <source>
        <dbReference type="ARBA" id="ARBA00022741"/>
    </source>
</evidence>
<feature type="compositionally biased region" description="Low complexity" evidence="11">
    <location>
        <begin position="36"/>
        <end position="69"/>
    </location>
</feature>
<evidence type="ECO:0000256" key="2">
    <source>
        <dbReference type="ARBA" id="ARBA00022705"/>
    </source>
</evidence>
<dbReference type="FunCoup" id="A0A2P5HKF0">
    <property type="interactions" value="791"/>
</dbReference>
<keyword evidence="8" id="KW-0067">ATP-binding</keyword>
<keyword evidence="3" id="KW-0479">Metal-binding</keyword>
<evidence type="ECO:0000256" key="8">
    <source>
        <dbReference type="ARBA" id="ARBA00022840"/>
    </source>
</evidence>
<dbReference type="CDD" id="cd00009">
    <property type="entry name" value="AAA"/>
    <property type="match status" value="1"/>
</dbReference>
<protein>
    <submittedName>
        <fullName evidence="13">ATPase</fullName>
    </submittedName>
</protein>
<evidence type="ECO:0000256" key="1">
    <source>
        <dbReference type="ARBA" id="ARBA00008959"/>
    </source>
</evidence>
<feature type="compositionally biased region" description="Pro residues" evidence="11">
    <location>
        <begin position="70"/>
        <end position="81"/>
    </location>
</feature>
<keyword evidence="6 10" id="KW-0863">Zinc-finger</keyword>
<feature type="region of interest" description="Disordered" evidence="11">
    <location>
        <begin position="35"/>
        <end position="86"/>
    </location>
</feature>
<dbReference type="GO" id="GO:0000731">
    <property type="term" value="P:DNA synthesis involved in DNA repair"/>
    <property type="evidence" value="ECO:0007669"/>
    <property type="project" value="TreeGrafter"/>
</dbReference>
<dbReference type="GO" id="GO:0016887">
    <property type="term" value="F:ATP hydrolysis activity"/>
    <property type="evidence" value="ECO:0007669"/>
    <property type="project" value="InterPro"/>
</dbReference>
<dbReference type="GO" id="GO:0017116">
    <property type="term" value="F:single-stranded DNA helicase activity"/>
    <property type="evidence" value="ECO:0007669"/>
    <property type="project" value="TreeGrafter"/>
</dbReference>
<evidence type="ECO:0000256" key="3">
    <source>
        <dbReference type="ARBA" id="ARBA00022723"/>
    </source>
</evidence>
<proteinExistence type="inferred from homology"/>
<dbReference type="Pfam" id="PF00004">
    <property type="entry name" value="AAA"/>
    <property type="match status" value="1"/>
</dbReference>
<dbReference type="FunFam" id="1.10.3710.10:FF:000005">
    <property type="entry name" value="AAA family ATPase, putative"/>
    <property type="match status" value="1"/>
</dbReference>
<keyword evidence="7" id="KW-0862">Zinc</keyword>
<feature type="compositionally biased region" description="Polar residues" evidence="11">
    <location>
        <begin position="141"/>
        <end position="157"/>
    </location>
</feature>
<reference evidence="13" key="1">
    <citation type="submission" date="2017-09" db="EMBL/GenBank/DDBJ databases">
        <title>Polyketide synthases of a Diaporthe helianthi virulent isolate.</title>
        <authorList>
            <person name="Baroncelli R."/>
        </authorList>
    </citation>
    <scope>NUCLEOTIDE SEQUENCE [LARGE SCALE GENOMIC DNA]</scope>
    <source>
        <strain evidence="13">7/96</strain>
    </source>
</reference>
<dbReference type="InParanoid" id="A0A2P5HKF0"/>
<dbReference type="InterPro" id="IPR051314">
    <property type="entry name" value="AAA_ATPase_RarA/MGS1/WRNIP1"/>
</dbReference>
<feature type="domain" description="UBZ4-type" evidence="12">
    <location>
        <begin position="1"/>
        <end position="29"/>
    </location>
</feature>
<dbReference type="InterPro" id="IPR003593">
    <property type="entry name" value="AAA+_ATPase"/>
</dbReference>
<dbReference type="GO" id="GO:0006271">
    <property type="term" value="P:DNA strand elongation involved in DNA replication"/>
    <property type="evidence" value="ECO:0007669"/>
    <property type="project" value="UniProtKB-ARBA"/>
</dbReference>
<evidence type="ECO:0000256" key="7">
    <source>
        <dbReference type="ARBA" id="ARBA00022833"/>
    </source>
</evidence>
<dbReference type="Pfam" id="PF16193">
    <property type="entry name" value="AAA_assoc_2"/>
    <property type="match status" value="1"/>
</dbReference>
<dbReference type="GO" id="GO:0003677">
    <property type="term" value="F:DNA binding"/>
    <property type="evidence" value="ECO:0007669"/>
    <property type="project" value="InterPro"/>
</dbReference>
<keyword evidence="2" id="KW-0235">DNA replication</keyword>
<keyword evidence="5 10" id="KW-0227">DNA damage</keyword>
<dbReference type="GO" id="GO:0005634">
    <property type="term" value="C:nucleus"/>
    <property type="evidence" value="ECO:0007669"/>
    <property type="project" value="TreeGrafter"/>
</dbReference>
<dbReference type="InterPro" id="IPR003959">
    <property type="entry name" value="ATPase_AAA_core"/>
</dbReference>
<keyword evidence="9 10" id="KW-0234">DNA repair</keyword>
<dbReference type="AlphaFoldDB" id="A0A2P5HKF0"/>
<keyword evidence="4" id="KW-0547">Nucleotide-binding</keyword>
<dbReference type="PROSITE" id="PS51908">
    <property type="entry name" value="ZF_UBZ4"/>
    <property type="match status" value="1"/>
</dbReference>
<dbReference type="STRING" id="158607.A0A2P5HKF0"/>
<dbReference type="EMBL" id="MAVT02001511">
    <property type="protein sequence ID" value="POS70723.1"/>
    <property type="molecule type" value="Genomic_DNA"/>
</dbReference>
<evidence type="ECO:0000313" key="13">
    <source>
        <dbReference type="EMBL" id="POS70723.1"/>
    </source>
</evidence>
<name>A0A2P5HKF0_DIAHE</name>
<dbReference type="PANTHER" id="PTHR13779">
    <property type="entry name" value="WERNER HELICASE-INTERACTING PROTEIN 1 FAMILY MEMBER"/>
    <property type="match status" value="1"/>
</dbReference>
<feature type="region of interest" description="Disordered" evidence="11">
    <location>
        <begin position="134"/>
        <end position="191"/>
    </location>
</feature>
<dbReference type="Proteomes" id="UP000094444">
    <property type="component" value="Unassembled WGS sequence"/>
</dbReference>
<comment type="caution">
    <text evidence="13">The sequence shown here is derived from an EMBL/GenBank/DDBJ whole genome shotgun (WGS) entry which is preliminary data.</text>
</comment>
<dbReference type="Gene3D" id="3.30.160.60">
    <property type="entry name" value="Classic Zinc Finger"/>
    <property type="match status" value="1"/>
</dbReference>
<dbReference type="InterPro" id="IPR008921">
    <property type="entry name" value="DNA_pol3_clamp-load_cplx_C"/>
</dbReference>
<dbReference type="GO" id="GO:0008047">
    <property type="term" value="F:enzyme activator activity"/>
    <property type="evidence" value="ECO:0007669"/>
    <property type="project" value="TreeGrafter"/>
</dbReference>
<dbReference type="Pfam" id="PF12002">
    <property type="entry name" value="MgsA_C"/>
    <property type="match status" value="1"/>
</dbReference>
<dbReference type="SMART" id="SM00734">
    <property type="entry name" value="ZnF_Rad18"/>
    <property type="match status" value="1"/>
</dbReference>
<organism evidence="13 14">
    <name type="scientific">Diaporthe helianthi</name>
    <dbReference type="NCBI Taxonomy" id="158607"/>
    <lineage>
        <taxon>Eukaryota</taxon>
        <taxon>Fungi</taxon>
        <taxon>Dikarya</taxon>
        <taxon>Ascomycota</taxon>
        <taxon>Pezizomycotina</taxon>
        <taxon>Sordariomycetes</taxon>
        <taxon>Sordariomycetidae</taxon>
        <taxon>Diaporthales</taxon>
        <taxon>Diaporthaceae</taxon>
        <taxon>Diaporthe</taxon>
    </lineage>
</organism>
<evidence type="ECO:0000256" key="10">
    <source>
        <dbReference type="PROSITE-ProRule" id="PRU01256"/>
    </source>
</evidence>
<dbReference type="InterPro" id="IPR032423">
    <property type="entry name" value="AAA_assoc_2"/>
</dbReference>
<comment type="similarity">
    <text evidence="1">Belongs to the AAA ATPase family. RarA/MGS1/WRNIP1 subfamily.</text>
</comment>
<evidence type="ECO:0000313" key="14">
    <source>
        <dbReference type="Proteomes" id="UP000094444"/>
    </source>
</evidence>
<evidence type="ECO:0000256" key="5">
    <source>
        <dbReference type="ARBA" id="ARBA00022763"/>
    </source>
</evidence>
<evidence type="ECO:0000256" key="9">
    <source>
        <dbReference type="ARBA" id="ARBA00023204"/>
    </source>
</evidence>
<sequence>MVLCPICNQPVKSSEINSHIDSGCTTFLVDTAPVATSTSSNTSSKPSPSQTCPLQQQQQQQQQQQKQQPIPQPQPQGPPPSSTMKRSAADFFATPAAKRQATASKVLTPVVNGSGGSTARPSPAYSTVKTIGVKRSFDQGPGSSPPAQNTRDGSPQDTPMAEAQPPSLPAPPVKRHKSNPNAPLAERVRPTTLDDIAGQDLVGPNGVLRALIESQSLPSIILWGGSGTGKTTIARVIANVVGGRFVEINATSSGAAECKKLFQDAANELLLTGRRTIIFCDEIHRFTKAQQDVFLKPVEAGTITLVGATTENPSFKIQAALLSRCRTFTLQKLSAEHVRDILTRALKHAFEDDPSRLPPLVDEELLTYLSAFADGDARTALNLLELAISLAAKPPADPSSPLTKQDIKAALTKTLVYDRAGDQHYDTISAFHKAVRGSDSDAALYYLARMLQSGEDPLFIARRMVVIASEDVGLADNSLLSLATATYTAVEKIGMPEARIPLGHCATALCLAPKSTRAYRGLNNAYAALREPGVAALPIPIHLRNAPTRLMKEMGYGKEYKYNPNYKGGRVKQDYLPDQLLGRRFLEDRDLGTEVDPDFDMGG</sequence>
<dbReference type="GO" id="GO:0008270">
    <property type="term" value="F:zinc ion binding"/>
    <property type="evidence" value="ECO:0007669"/>
    <property type="project" value="UniProtKB-KW"/>
</dbReference>
<dbReference type="SUPFAM" id="SSF48019">
    <property type="entry name" value="post-AAA+ oligomerization domain-like"/>
    <property type="match status" value="1"/>
</dbReference>
<dbReference type="FunFam" id="3.40.50.300:FF:000137">
    <property type="entry name" value="Replication-associated recombination protein A"/>
    <property type="match status" value="1"/>
</dbReference>
<dbReference type="Gene3D" id="3.40.50.300">
    <property type="entry name" value="P-loop containing nucleotide triphosphate hydrolases"/>
    <property type="match status" value="1"/>
</dbReference>
<dbReference type="GO" id="GO:0005524">
    <property type="term" value="F:ATP binding"/>
    <property type="evidence" value="ECO:0007669"/>
    <property type="project" value="UniProtKB-KW"/>
</dbReference>
<dbReference type="SMART" id="SM00382">
    <property type="entry name" value="AAA"/>
    <property type="match status" value="1"/>
</dbReference>
<dbReference type="SUPFAM" id="SSF52540">
    <property type="entry name" value="P-loop containing nucleoside triphosphate hydrolases"/>
    <property type="match status" value="1"/>
</dbReference>
<evidence type="ECO:0000256" key="6">
    <source>
        <dbReference type="ARBA" id="ARBA00022771"/>
    </source>
</evidence>
<dbReference type="InterPro" id="IPR006642">
    <property type="entry name" value="Rad18_UBZ4"/>
</dbReference>
<dbReference type="Gene3D" id="1.20.272.10">
    <property type="match status" value="1"/>
</dbReference>
<accession>A0A2P5HKF0</accession>
<dbReference type="CDD" id="cd18139">
    <property type="entry name" value="HLD_clamp_RarA"/>
    <property type="match status" value="1"/>
</dbReference>
<gene>
    <name evidence="13" type="ORF">DHEL01_v210883</name>
</gene>
<dbReference type="Gene3D" id="1.10.3710.10">
    <property type="entry name" value="DNA polymerase III clamp loader subunits, C-terminal domain"/>
    <property type="match status" value="1"/>
</dbReference>
<dbReference type="Gene3D" id="1.10.8.60">
    <property type="match status" value="1"/>
</dbReference>
<dbReference type="OrthoDB" id="10265467at2759"/>
<dbReference type="InterPro" id="IPR027417">
    <property type="entry name" value="P-loop_NTPase"/>
</dbReference>
<evidence type="ECO:0000256" key="11">
    <source>
        <dbReference type="SAM" id="MobiDB-lite"/>
    </source>
</evidence>
<dbReference type="FunFam" id="1.20.272.10:FF:000001">
    <property type="entry name" value="Putative AAA family ATPase"/>
    <property type="match status" value="1"/>
</dbReference>
<evidence type="ECO:0000259" key="12">
    <source>
        <dbReference type="PROSITE" id="PS51908"/>
    </source>
</evidence>